<organism evidence="9 11">
    <name type="scientific">Puccinia graminis f. sp. tritici</name>
    <dbReference type="NCBI Taxonomy" id="56615"/>
    <lineage>
        <taxon>Eukaryota</taxon>
        <taxon>Fungi</taxon>
        <taxon>Dikarya</taxon>
        <taxon>Basidiomycota</taxon>
        <taxon>Pucciniomycotina</taxon>
        <taxon>Pucciniomycetes</taxon>
        <taxon>Pucciniales</taxon>
        <taxon>Pucciniaceae</taxon>
        <taxon>Puccinia</taxon>
    </lineage>
</organism>
<dbReference type="Gene3D" id="2.130.10.10">
    <property type="entry name" value="YVTN repeat-like/Quinoprotein amine dehydrogenase"/>
    <property type="match status" value="2"/>
</dbReference>
<dbReference type="Pfam" id="PF08596">
    <property type="entry name" value="Lgl_C"/>
    <property type="match status" value="1"/>
</dbReference>
<dbReference type="InterPro" id="IPR001680">
    <property type="entry name" value="WD40_rpt"/>
</dbReference>
<evidence type="ECO:0000313" key="11">
    <source>
        <dbReference type="Proteomes" id="UP000324748"/>
    </source>
</evidence>
<dbReference type="GO" id="GO:0005096">
    <property type="term" value="F:GTPase activator activity"/>
    <property type="evidence" value="ECO:0007669"/>
    <property type="project" value="TreeGrafter"/>
</dbReference>
<dbReference type="GO" id="GO:0045159">
    <property type="term" value="F:myosin II binding"/>
    <property type="evidence" value="ECO:0007669"/>
    <property type="project" value="TreeGrafter"/>
</dbReference>
<name>A0A5B0PZ26_PUCGR</name>
<evidence type="ECO:0000256" key="2">
    <source>
        <dbReference type="ARBA" id="ARBA00008070"/>
    </source>
</evidence>
<evidence type="ECO:0000259" key="8">
    <source>
        <dbReference type="PROSITE" id="PS50892"/>
    </source>
</evidence>
<accession>A0A5B0PZ26</accession>
<evidence type="ECO:0000313" key="10">
    <source>
        <dbReference type="EMBL" id="KAA1109208.1"/>
    </source>
</evidence>
<feature type="compositionally biased region" description="Polar residues" evidence="7">
    <location>
        <begin position="313"/>
        <end position="329"/>
    </location>
</feature>
<sequence length="1264" mass="139355">MSFFKPLGKKNREEGTENLFKKLNWSHHLLQHGQDFFSPSKAFELGITATITAMAYDPLQSLLAVGTADGHFHLWGSSGVSSSWQNRPAHSIKFLTFKSGSPLICAIDVKNYLTVYNLSKIQDGWPLREFTHSVRSTVTCYDVSPAHSHMFLGLEDGTVECFDLECGIISPYRIRNLWFQQEALKRKSGVPGAPSARHVPMCTDIKIHPTDINLIVIAHEGGISLYNLKQEHVVRTFELIIPPGAIGGNSDPNDPSVFEERRPNVTCICFRPDGLILAAGYSDGCMAFWSVEDGEIPLLVRTIDRENVFNFDWQETPNTGPSQTSSSSDLPPREPIFRLAWSHSPAAQNNEPHQPDKNDLMKDGTKLVILGGLLVNDPIGVHVFHYPKYYPNTKTTSDLEVHGRSALKASISPVGHSVYLTNEVPDDFLLIPRKSPYFDGAEDPLAILISSTCSKTHDWFHSGNSSQISSRTVHGYTFPPNTHKEPQEYFLPASFDWIGSKTVFISQLFDLSEMAYQFLRSSNANTSTQPQLDPLPLRGGQAKASPLISASLQDDYQQASRVISEFSHKYRILVTIHLDYKIRFWDFSPALLLPKTHGSSNFDDLQDEFDLKTEFPRRLEHLTVDMSALFRPPSSSQLNFKLAAPVELQLNQESLDLLIILANRDSLLYTFHQQTAAIKHIIYPSGLDTPPPLSPSAQPMNPTSPRVDLSQVRLPESPNTPSKRPLQLLQLGGKPSEPADKSLEMTAMTSSQDFIVMPSGFSPTALIQITGSKALNTSTSGRGEGQGGVIYALTDIGFLAIAHPQEEWIKVVDLRKSKLLFNDVIRHEYKSKGKSKENAICCMHWTIARTESGSPTLPRLLVGYANGVFNVINLTPSDMASIDNWSASSNASDSFRCDLNHKTSTSNHPISVFLFDSDGRPLLANLSSLRHALSQDTRSKAVFQDDSGGSPTVSLDSVSIIVFSQSVVVRMNLNGPQLLCRADLSSEPIVHASTISYQGSYALLLIDQKRACHILSLPKLETICRTCLPTLDGAGQMGNLSVDGSADVLEQSSSSSTTHLTTLIFGRDLMYSPALKLHNPNISLPDPPRPYSSLLSAMTTNLTLNIASWFTQHSNANEAHAGGSGTTRVTGAELDSIIAGPHRPEGKKTVPQPPRATVIRSKSFLPYQPQASRRRSHSKEYSSKDRATRTSATTSSASGAKNQLAQNIDGLDERSDRLRFLNERFDDMAEASNDMLNQAKRIAQQQAAKSTFSTGLSSVKSLFK</sequence>
<evidence type="ECO:0000256" key="7">
    <source>
        <dbReference type="SAM" id="MobiDB-lite"/>
    </source>
</evidence>
<dbReference type="Gene3D" id="1.20.5.110">
    <property type="match status" value="1"/>
</dbReference>
<keyword evidence="3" id="KW-0268">Exocytosis</keyword>
<evidence type="ECO:0000256" key="6">
    <source>
        <dbReference type="PROSITE-ProRule" id="PRU00290"/>
    </source>
</evidence>
<protein>
    <recommendedName>
        <fullName evidence="8">V-SNARE coiled-coil homology domain-containing protein</fullName>
    </recommendedName>
</protein>
<feature type="region of interest" description="Disordered" evidence="7">
    <location>
        <begin position="689"/>
        <end position="740"/>
    </location>
</feature>
<comment type="caution">
    <text evidence="9">The sequence shown here is derived from an EMBL/GenBank/DDBJ whole genome shotgun (WGS) entry which is preliminary data.</text>
</comment>
<feature type="compositionally biased region" description="Low complexity" evidence="7">
    <location>
        <begin position="1189"/>
        <end position="1200"/>
    </location>
</feature>
<dbReference type="PROSITE" id="PS50082">
    <property type="entry name" value="WD_REPEATS_2"/>
    <property type="match status" value="1"/>
</dbReference>
<proteinExistence type="inferred from homology"/>
<feature type="region of interest" description="Disordered" evidence="7">
    <location>
        <begin position="1137"/>
        <end position="1210"/>
    </location>
</feature>
<keyword evidence="4" id="KW-0963">Cytoplasm</keyword>
<dbReference type="Proteomes" id="UP000324748">
    <property type="component" value="Unassembled WGS sequence"/>
</dbReference>
<dbReference type="InterPro" id="IPR013905">
    <property type="entry name" value="Lgl_C_dom"/>
</dbReference>
<keyword evidence="5" id="KW-0853">WD repeat</keyword>
<feature type="compositionally biased region" description="Polar residues" evidence="7">
    <location>
        <begin position="695"/>
        <end position="704"/>
    </location>
</feature>
<evidence type="ECO:0000256" key="4">
    <source>
        <dbReference type="ARBA" id="ARBA00022490"/>
    </source>
</evidence>
<feature type="region of interest" description="Disordered" evidence="7">
    <location>
        <begin position="311"/>
        <end position="331"/>
    </location>
</feature>
<dbReference type="PANTHER" id="PTHR10241:SF25">
    <property type="entry name" value="TOMOSYN, ISOFORM C"/>
    <property type="match status" value="1"/>
</dbReference>
<keyword evidence="11" id="KW-1185">Reference proteome</keyword>
<dbReference type="PANTHER" id="PTHR10241">
    <property type="entry name" value="LETHAL 2 GIANT LARVAE PROTEIN"/>
    <property type="match status" value="1"/>
</dbReference>
<evidence type="ECO:0000313" key="9">
    <source>
        <dbReference type="EMBL" id="KAA1106156.1"/>
    </source>
</evidence>
<dbReference type="CDD" id="cd15873">
    <property type="entry name" value="R-SNARE_STXBP5_6"/>
    <property type="match status" value="1"/>
</dbReference>
<dbReference type="GO" id="GO:0006887">
    <property type="term" value="P:exocytosis"/>
    <property type="evidence" value="ECO:0007669"/>
    <property type="project" value="UniProtKB-KW"/>
</dbReference>
<feature type="repeat" description="WD" evidence="5">
    <location>
        <begin position="258"/>
        <end position="299"/>
    </location>
</feature>
<dbReference type="OrthoDB" id="19944at2759"/>
<evidence type="ECO:0000256" key="5">
    <source>
        <dbReference type="PROSITE-ProRule" id="PRU00221"/>
    </source>
</evidence>
<dbReference type="GO" id="GO:0019905">
    <property type="term" value="F:syntaxin binding"/>
    <property type="evidence" value="ECO:0007669"/>
    <property type="project" value="TreeGrafter"/>
</dbReference>
<dbReference type="GO" id="GO:0006893">
    <property type="term" value="P:Golgi to plasma membrane transport"/>
    <property type="evidence" value="ECO:0007669"/>
    <property type="project" value="TreeGrafter"/>
</dbReference>
<keyword evidence="6" id="KW-0175">Coiled coil</keyword>
<evidence type="ECO:0000313" key="12">
    <source>
        <dbReference type="Proteomes" id="UP000325313"/>
    </source>
</evidence>
<gene>
    <name evidence="9" type="ORF">PGT21_029976</name>
    <name evidence="10" type="ORF">PGTUg99_017554</name>
</gene>
<dbReference type="SUPFAM" id="SSF50978">
    <property type="entry name" value="WD40 repeat-like"/>
    <property type="match status" value="1"/>
</dbReference>
<dbReference type="Pfam" id="PF00400">
    <property type="entry name" value="WD40"/>
    <property type="match status" value="1"/>
</dbReference>
<reference evidence="11 12" key="1">
    <citation type="submission" date="2019-05" db="EMBL/GenBank/DDBJ databases">
        <title>Emergence of the Ug99 lineage of the wheat stem rust pathogen through somatic hybridization.</title>
        <authorList>
            <person name="Li F."/>
            <person name="Upadhyaya N.M."/>
            <person name="Sperschneider J."/>
            <person name="Matny O."/>
            <person name="Nguyen-Phuc H."/>
            <person name="Mago R."/>
            <person name="Raley C."/>
            <person name="Miller M.E."/>
            <person name="Silverstein K.A.T."/>
            <person name="Henningsen E."/>
            <person name="Hirsch C.D."/>
            <person name="Visser B."/>
            <person name="Pretorius Z.A."/>
            <person name="Steffenson B.J."/>
            <person name="Schwessinger B."/>
            <person name="Dodds P.N."/>
            <person name="Figueroa M."/>
        </authorList>
    </citation>
    <scope>NUCLEOTIDE SEQUENCE [LARGE SCALE GENOMIC DNA]</scope>
    <source>
        <strain evidence="9">21-0</strain>
        <strain evidence="10 12">Ug99</strain>
    </source>
</reference>
<dbReference type="EMBL" id="VSWC01000040">
    <property type="protein sequence ID" value="KAA1106156.1"/>
    <property type="molecule type" value="Genomic_DNA"/>
</dbReference>
<dbReference type="Proteomes" id="UP000325313">
    <property type="component" value="Unassembled WGS sequence"/>
</dbReference>
<dbReference type="InterPro" id="IPR042855">
    <property type="entry name" value="V_SNARE_CC"/>
</dbReference>
<comment type="similarity">
    <text evidence="2">Belongs to the WD repeat L(2)GL family.</text>
</comment>
<comment type="subcellular location">
    <subcellularLocation>
        <location evidence="1">Cytoplasm</location>
    </subcellularLocation>
</comment>
<dbReference type="InterPro" id="IPR036322">
    <property type="entry name" value="WD40_repeat_dom_sf"/>
</dbReference>
<feature type="domain" description="V-SNARE coiled-coil homology" evidence="8">
    <location>
        <begin position="1189"/>
        <end position="1249"/>
    </location>
</feature>
<evidence type="ECO:0000256" key="3">
    <source>
        <dbReference type="ARBA" id="ARBA00022483"/>
    </source>
</evidence>
<dbReference type="AlphaFoldDB" id="A0A5B0PZ26"/>
<dbReference type="InterPro" id="IPR015943">
    <property type="entry name" value="WD40/YVTN_repeat-like_dom_sf"/>
</dbReference>
<dbReference type="GO" id="GO:0005737">
    <property type="term" value="C:cytoplasm"/>
    <property type="evidence" value="ECO:0007669"/>
    <property type="project" value="UniProtKB-SubCell"/>
</dbReference>
<dbReference type="SMART" id="SM00320">
    <property type="entry name" value="WD40"/>
    <property type="match status" value="5"/>
</dbReference>
<dbReference type="PROSITE" id="PS50892">
    <property type="entry name" value="V_SNARE"/>
    <property type="match status" value="1"/>
</dbReference>
<dbReference type="GO" id="GO:0005886">
    <property type="term" value="C:plasma membrane"/>
    <property type="evidence" value="ECO:0007669"/>
    <property type="project" value="TreeGrafter"/>
</dbReference>
<feature type="compositionally biased region" description="Basic and acidic residues" evidence="7">
    <location>
        <begin position="1178"/>
        <end position="1188"/>
    </location>
</feature>
<evidence type="ECO:0000256" key="1">
    <source>
        <dbReference type="ARBA" id="ARBA00004496"/>
    </source>
</evidence>
<dbReference type="EMBL" id="VDEP01000305">
    <property type="protein sequence ID" value="KAA1109208.1"/>
    <property type="molecule type" value="Genomic_DNA"/>
</dbReference>